<accession>A0A1X2GTV8</accession>
<dbReference type="OrthoDB" id="1681166at2759"/>
<reference evidence="2 3" key="1">
    <citation type="submission" date="2016-07" db="EMBL/GenBank/DDBJ databases">
        <title>Pervasive Adenine N6-methylation of Active Genes in Fungi.</title>
        <authorList>
            <consortium name="DOE Joint Genome Institute"/>
            <person name="Mondo S.J."/>
            <person name="Dannebaum R.O."/>
            <person name="Kuo R.C."/>
            <person name="Labutti K."/>
            <person name="Haridas S."/>
            <person name="Kuo A."/>
            <person name="Salamov A."/>
            <person name="Ahrendt S.R."/>
            <person name="Lipzen A."/>
            <person name="Sullivan W."/>
            <person name="Andreopoulos W.B."/>
            <person name="Clum A."/>
            <person name="Lindquist E."/>
            <person name="Daum C."/>
            <person name="Ramamoorthy G.K."/>
            <person name="Gryganskyi A."/>
            <person name="Culley D."/>
            <person name="Magnuson J.K."/>
            <person name="James T.Y."/>
            <person name="O'Malley M.A."/>
            <person name="Stajich J.E."/>
            <person name="Spatafora J.W."/>
            <person name="Visel A."/>
            <person name="Grigoriev I.V."/>
        </authorList>
    </citation>
    <scope>NUCLEOTIDE SEQUENCE [LARGE SCALE GENOMIC DNA]</scope>
    <source>
        <strain evidence="2 3">NRRL 3301</strain>
    </source>
</reference>
<organism evidence="2 3">
    <name type="scientific">Hesseltinella vesiculosa</name>
    <dbReference type="NCBI Taxonomy" id="101127"/>
    <lineage>
        <taxon>Eukaryota</taxon>
        <taxon>Fungi</taxon>
        <taxon>Fungi incertae sedis</taxon>
        <taxon>Mucoromycota</taxon>
        <taxon>Mucoromycotina</taxon>
        <taxon>Mucoromycetes</taxon>
        <taxon>Mucorales</taxon>
        <taxon>Cunninghamellaceae</taxon>
        <taxon>Hesseltinella</taxon>
    </lineage>
</organism>
<dbReference type="Proteomes" id="UP000242146">
    <property type="component" value="Unassembled WGS sequence"/>
</dbReference>
<keyword evidence="3" id="KW-1185">Reference proteome</keyword>
<gene>
    <name evidence="2" type="ORF">DM01DRAFT_1332068</name>
</gene>
<name>A0A1X2GTV8_9FUNG</name>
<dbReference type="AlphaFoldDB" id="A0A1X2GTV8"/>
<evidence type="ECO:0000313" key="2">
    <source>
        <dbReference type="EMBL" id="ORX61464.1"/>
    </source>
</evidence>
<proteinExistence type="predicted"/>
<protein>
    <submittedName>
        <fullName evidence="2">Uncharacterized protein</fullName>
    </submittedName>
</protein>
<feature type="region of interest" description="Disordered" evidence="1">
    <location>
        <begin position="1"/>
        <end position="20"/>
    </location>
</feature>
<evidence type="ECO:0000313" key="3">
    <source>
        <dbReference type="Proteomes" id="UP000242146"/>
    </source>
</evidence>
<dbReference type="EMBL" id="MCGT01000003">
    <property type="protein sequence ID" value="ORX61464.1"/>
    <property type="molecule type" value="Genomic_DNA"/>
</dbReference>
<evidence type="ECO:0000256" key="1">
    <source>
        <dbReference type="SAM" id="MobiDB-lite"/>
    </source>
</evidence>
<sequence length="158" mass="17761">MNSTLDTPSPPPASGHASNPAIPQYIVIHDQIHDTFKHPIQHFVFEDEPFPDVAKDKLVLVDLDESGQIKVDSYSPHLQIIEGRLEQNTVSDPLDQHQPHQTSTDPGLLTLILEGVSAPQANEAIESLQSIQDMETMKDVLNKFKHRNEMVRKVFQQP</sequence>
<comment type="caution">
    <text evidence="2">The sequence shown here is derived from an EMBL/GenBank/DDBJ whole genome shotgun (WGS) entry which is preliminary data.</text>
</comment>